<dbReference type="AlphaFoldDB" id="A0A1F7XV98"/>
<accession>A0A1F7XV98</accession>
<proteinExistence type="predicted"/>
<organism evidence="2 3">
    <name type="scientific">Candidatus Woesebacteria bacterium RIFCSPHIGHO2_01_FULL_37_10</name>
    <dbReference type="NCBI Taxonomy" id="1802489"/>
    <lineage>
        <taxon>Bacteria</taxon>
        <taxon>Candidatus Woeseibacteriota</taxon>
    </lineage>
</organism>
<dbReference type="EMBL" id="MGGB01000027">
    <property type="protein sequence ID" value="OGM18956.1"/>
    <property type="molecule type" value="Genomic_DNA"/>
</dbReference>
<gene>
    <name evidence="2" type="ORF">A2685_01515</name>
</gene>
<evidence type="ECO:0000313" key="2">
    <source>
        <dbReference type="EMBL" id="OGM18956.1"/>
    </source>
</evidence>
<sequence length="133" mass="12825">MINLNPKNPLDTQQAPVVGSVVAGDPVKPMDPMATDPGVAGSMGGMGTVDPSAMAGSAPMPSQAVADPQPIVPTEPQEAPGNLGEVPSTAGVGVQTPTLGEEPPVSAPVTPTPGSPLASNDENPSGSGVGGAV</sequence>
<feature type="compositionally biased region" description="Polar residues" evidence="1">
    <location>
        <begin position="117"/>
        <end position="126"/>
    </location>
</feature>
<evidence type="ECO:0000313" key="3">
    <source>
        <dbReference type="Proteomes" id="UP000178446"/>
    </source>
</evidence>
<name>A0A1F7XV98_9BACT</name>
<evidence type="ECO:0000256" key="1">
    <source>
        <dbReference type="SAM" id="MobiDB-lite"/>
    </source>
</evidence>
<protein>
    <submittedName>
        <fullName evidence="2">Uncharacterized protein</fullName>
    </submittedName>
</protein>
<reference evidence="2 3" key="1">
    <citation type="journal article" date="2016" name="Nat. Commun.">
        <title>Thousands of microbial genomes shed light on interconnected biogeochemical processes in an aquifer system.</title>
        <authorList>
            <person name="Anantharaman K."/>
            <person name="Brown C.T."/>
            <person name="Hug L.A."/>
            <person name="Sharon I."/>
            <person name="Castelle C.J."/>
            <person name="Probst A.J."/>
            <person name="Thomas B.C."/>
            <person name="Singh A."/>
            <person name="Wilkins M.J."/>
            <person name="Karaoz U."/>
            <person name="Brodie E.L."/>
            <person name="Williams K.H."/>
            <person name="Hubbard S.S."/>
            <person name="Banfield J.F."/>
        </authorList>
    </citation>
    <scope>NUCLEOTIDE SEQUENCE [LARGE SCALE GENOMIC DNA]</scope>
</reference>
<feature type="region of interest" description="Disordered" evidence="1">
    <location>
        <begin position="22"/>
        <end position="133"/>
    </location>
</feature>
<comment type="caution">
    <text evidence="2">The sequence shown here is derived from an EMBL/GenBank/DDBJ whole genome shotgun (WGS) entry which is preliminary data.</text>
</comment>
<dbReference type="Proteomes" id="UP000178446">
    <property type="component" value="Unassembled WGS sequence"/>
</dbReference>